<name>A0A939EJR9_9HYPH</name>
<evidence type="ECO:0000313" key="3">
    <source>
        <dbReference type="Proteomes" id="UP000664779"/>
    </source>
</evidence>
<feature type="compositionally biased region" description="Acidic residues" evidence="1">
    <location>
        <begin position="96"/>
        <end position="106"/>
    </location>
</feature>
<feature type="compositionally biased region" description="Polar residues" evidence="1">
    <location>
        <begin position="305"/>
        <end position="325"/>
    </location>
</feature>
<dbReference type="EMBL" id="JAFLNF010000001">
    <property type="protein sequence ID" value="MBO0343768.1"/>
    <property type="molecule type" value="Genomic_DNA"/>
</dbReference>
<dbReference type="RefSeq" id="WP_206937419.1">
    <property type="nucleotide sequence ID" value="NZ_JAFLNF010000001.1"/>
</dbReference>
<organism evidence="2 3">
    <name type="scientific">Roseibium limicola</name>
    <dbReference type="NCBI Taxonomy" id="2816037"/>
    <lineage>
        <taxon>Bacteria</taxon>
        <taxon>Pseudomonadati</taxon>
        <taxon>Pseudomonadota</taxon>
        <taxon>Alphaproteobacteria</taxon>
        <taxon>Hyphomicrobiales</taxon>
        <taxon>Stappiaceae</taxon>
        <taxon>Roseibium</taxon>
    </lineage>
</organism>
<dbReference type="Pfam" id="PF06059">
    <property type="entry name" value="DUF930"/>
    <property type="match status" value="1"/>
</dbReference>
<accession>A0A939EJR9</accession>
<dbReference type="Proteomes" id="UP000664779">
    <property type="component" value="Unassembled WGS sequence"/>
</dbReference>
<feature type="compositionally biased region" description="Low complexity" evidence="1">
    <location>
        <begin position="130"/>
        <end position="147"/>
    </location>
</feature>
<feature type="compositionally biased region" description="Acidic residues" evidence="1">
    <location>
        <begin position="215"/>
        <end position="234"/>
    </location>
</feature>
<keyword evidence="3" id="KW-1185">Reference proteome</keyword>
<feature type="compositionally biased region" description="Polar residues" evidence="1">
    <location>
        <begin position="1"/>
        <end position="14"/>
    </location>
</feature>
<dbReference type="AlphaFoldDB" id="A0A939EJR9"/>
<reference evidence="2" key="1">
    <citation type="submission" date="2021-03" db="EMBL/GenBank/DDBJ databases">
        <title>Roseibium sp. CAU 1637 isolated from Incheon.</title>
        <authorList>
            <person name="Kim W."/>
        </authorList>
    </citation>
    <scope>NUCLEOTIDE SEQUENCE</scope>
    <source>
        <strain evidence="2">CAU 1637</strain>
    </source>
</reference>
<sequence>MANLSSEASLSTVSLEPEEHTPQPASANRWLFPVALGVSLLLHTVVGFALMNDVAEPMSHRAPKSLVVELVEPPVPSEAEVLPEERPEELVTPEPIPEEPTPEETTEQVPPDVQEEPAPAPEEPEPDTVSEPQAAPAEAASAPPQSERVFQPVMEFGEEDLAADAVTEGVDPQGEEIPAEDFAEDAPENPSDEPLEESTEEGTETDEAPGSPAEVEGDLDAEVEPELAEVEPAEDVATAEAEEAKVEEGVETLEVPEMPDEAAMDGTSETPVPLGESQISEELAAKLIGISPPKKPVVSERPKSVSGTAQNASGSAGTSEGQTAGRQDRGGQPPLARARELFSNQILGDIRTQTAMRGMSPEQRLNLLCMTELQAQLKSFDPSRPPDMLPSFRPQGGNVLEPIRAAYRSRGTWYDLGFRCEADRDVTRVETFSFRIGPPIHPSEWVERGLPAN</sequence>
<comment type="caution">
    <text evidence="2">The sequence shown here is derived from an EMBL/GenBank/DDBJ whole genome shotgun (WGS) entry which is preliminary data.</text>
</comment>
<evidence type="ECO:0000256" key="1">
    <source>
        <dbReference type="SAM" id="MobiDB-lite"/>
    </source>
</evidence>
<feature type="region of interest" description="Disordered" evidence="1">
    <location>
        <begin position="75"/>
        <end position="334"/>
    </location>
</feature>
<gene>
    <name evidence="2" type="ORF">J0X15_00925</name>
</gene>
<feature type="region of interest" description="Disordered" evidence="1">
    <location>
        <begin position="1"/>
        <end position="24"/>
    </location>
</feature>
<protein>
    <submittedName>
        <fullName evidence="2">DUF930 domain-containing protein</fullName>
    </submittedName>
</protein>
<dbReference type="InterPro" id="IPR009273">
    <property type="entry name" value="DUF930"/>
</dbReference>
<proteinExistence type="predicted"/>
<evidence type="ECO:0000313" key="2">
    <source>
        <dbReference type="EMBL" id="MBO0343768.1"/>
    </source>
</evidence>
<feature type="compositionally biased region" description="Acidic residues" evidence="1">
    <location>
        <begin position="173"/>
        <end position="207"/>
    </location>
</feature>